<organism evidence="4 5">
    <name type="scientific">Kribbella speibonae</name>
    <dbReference type="NCBI Taxonomy" id="1572660"/>
    <lineage>
        <taxon>Bacteria</taxon>
        <taxon>Bacillati</taxon>
        <taxon>Actinomycetota</taxon>
        <taxon>Actinomycetes</taxon>
        <taxon>Propionibacteriales</taxon>
        <taxon>Kribbellaceae</taxon>
        <taxon>Kribbella</taxon>
    </lineage>
</organism>
<evidence type="ECO:0000256" key="1">
    <source>
        <dbReference type="ARBA" id="ARBA00006328"/>
    </source>
</evidence>
<dbReference type="RefSeq" id="WP_131460768.1">
    <property type="nucleotide sequence ID" value="NZ_SJJY01000001.1"/>
</dbReference>
<name>A0ABY2AEL7_9ACTN</name>
<evidence type="ECO:0000313" key="4">
    <source>
        <dbReference type="EMBL" id="TCC28113.1"/>
    </source>
</evidence>
<proteinExistence type="inferred from homology"/>
<keyword evidence="2" id="KW-0521">NADP</keyword>
<comment type="caution">
    <text evidence="4">The sequence shown here is derived from an EMBL/GenBank/DDBJ whole genome shotgun (WGS) entry which is preliminary data.</text>
</comment>
<evidence type="ECO:0000259" key="3">
    <source>
        <dbReference type="Pfam" id="PF05368"/>
    </source>
</evidence>
<dbReference type="InterPro" id="IPR008030">
    <property type="entry name" value="NmrA-like"/>
</dbReference>
<dbReference type="InterPro" id="IPR051164">
    <property type="entry name" value="NmrA-like_oxidored"/>
</dbReference>
<dbReference type="PANTHER" id="PTHR42748:SF7">
    <property type="entry name" value="NMRA LIKE REDOX SENSOR 1-RELATED"/>
    <property type="match status" value="1"/>
</dbReference>
<protein>
    <submittedName>
        <fullName evidence="4">NmrA/HSCARG family protein</fullName>
    </submittedName>
</protein>
<reference evidence="4 5" key="1">
    <citation type="submission" date="2019-02" db="EMBL/GenBank/DDBJ databases">
        <title>Kribbella capetownensis sp. nov. and Kribbella speibonae sp. nov., isolated from soil.</title>
        <authorList>
            <person name="Curtis S.M."/>
            <person name="Norton I."/>
            <person name="Everest G.J."/>
            <person name="Meyers P.R."/>
        </authorList>
    </citation>
    <scope>NUCLEOTIDE SEQUENCE [LARGE SCALE GENOMIC DNA]</scope>
    <source>
        <strain evidence="4 5">SK5</strain>
    </source>
</reference>
<dbReference type="Gene3D" id="3.40.50.720">
    <property type="entry name" value="NAD(P)-binding Rossmann-like Domain"/>
    <property type="match status" value="1"/>
</dbReference>
<feature type="domain" description="NmrA-like" evidence="3">
    <location>
        <begin position="5"/>
        <end position="280"/>
    </location>
</feature>
<accession>A0ABY2AEL7</accession>
<sequence length="288" mass="30941">MERDAVIAVLGATGRQGGAVTRHLLADGRRVLALTRNPDSAAAKALRSAGADVARCDMDDVDSLCRVLAGAYGVYSVQNPMIAGHDGEIRQGKNVADAAKTTGIQHVVYASAGPGIRGTGVNSWESKLVIADHLANSGVPLTVLRPTAFMELMTDKDFYPPVAVWHVMPKLAGPHTPIPWLAVNDLGAIAARAFADPTRFIGAELPLAAEFRSIAECRQAWTTATGRPPRSFPLPTRLFERFTGKDLTTMWHWLANNPVPTDPSTTAKLLAHPTTLEQFLTKPRPTKP</sequence>
<dbReference type="InterPro" id="IPR036291">
    <property type="entry name" value="NAD(P)-bd_dom_sf"/>
</dbReference>
<gene>
    <name evidence="4" type="ORF">E0H58_09375</name>
</gene>
<dbReference type="Gene3D" id="3.90.25.10">
    <property type="entry name" value="UDP-galactose 4-epimerase, domain 1"/>
    <property type="match status" value="1"/>
</dbReference>
<dbReference type="SUPFAM" id="SSF51735">
    <property type="entry name" value="NAD(P)-binding Rossmann-fold domains"/>
    <property type="match status" value="1"/>
</dbReference>
<evidence type="ECO:0000313" key="5">
    <source>
        <dbReference type="Proteomes" id="UP000292385"/>
    </source>
</evidence>
<dbReference type="EMBL" id="SJJY01000001">
    <property type="protein sequence ID" value="TCC28113.1"/>
    <property type="molecule type" value="Genomic_DNA"/>
</dbReference>
<dbReference type="Proteomes" id="UP000292385">
    <property type="component" value="Unassembled WGS sequence"/>
</dbReference>
<evidence type="ECO:0000256" key="2">
    <source>
        <dbReference type="ARBA" id="ARBA00022857"/>
    </source>
</evidence>
<dbReference type="Pfam" id="PF05368">
    <property type="entry name" value="NmrA"/>
    <property type="match status" value="1"/>
</dbReference>
<keyword evidence="5" id="KW-1185">Reference proteome</keyword>
<comment type="similarity">
    <text evidence="1">Belongs to the NmrA-type oxidoreductase family.</text>
</comment>
<dbReference type="CDD" id="cd05251">
    <property type="entry name" value="NmrA_like_SDR_a"/>
    <property type="match status" value="1"/>
</dbReference>
<dbReference type="PANTHER" id="PTHR42748">
    <property type="entry name" value="NITROGEN METABOLITE REPRESSION PROTEIN NMRA FAMILY MEMBER"/>
    <property type="match status" value="1"/>
</dbReference>